<name>A0ACA9Q3R6_9GLOM</name>
<dbReference type="Proteomes" id="UP000789366">
    <property type="component" value="Unassembled WGS sequence"/>
</dbReference>
<protein>
    <submittedName>
        <fullName evidence="1">4303_t:CDS:1</fullName>
    </submittedName>
</protein>
<organism evidence="1 2">
    <name type="scientific">Cetraspora pellucida</name>
    <dbReference type="NCBI Taxonomy" id="1433469"/>
    <lineage>
        <taxon>Eukaryota</taxon>
        <taxon>Fungi</taxon>
        <taxon>Fungi incertae sedis</taxon>
        <taxon>Mucoromycota</taxon>
        <taxon>Glomeromycotina</taxon>
        <taxon>Glomeromycetes</taxon>
        <taxon>Diversisporales</taxon>
        <taxon>Gigasporaceae</taxon>
        <taxon>Cetraspora</taxon>
    </lineage>
</organism>
<gene>
    <name evidence="1" type="ORF">SPELUC_LOCUS13358</name>
</gene>
<accession>A0ACA9Q3R6</accession>
<evidence type="ECO:0000313" key="2">
    <source>
        <dbReference type="Proteomes" id="UP000789366"/>
    </source>
</evidence>
<keyword evidence="2" id="KW-1185">Reference proteome</keyword>
<proteinExistence type="predicted"/>
<dbReference type="EMBL" id="CAJVPW010034871">
    <property type="protein sequence ID" value="CAG8734536.1"/>
    <property type="molecule type" value="Genomic_DNA"/>
</dbReference>
<comment type="caution">
    <text evidence="1">The sequence shown here is derived from an EMBL/GenBank/DDBJ whole genome shotgun (WGS) entry which is preliminary data.</text>
</comment>
<sequence>MYYGALILVSCDTPARNKICGFSSHSSKHACFKCRKLFKTNNTSDQSNIDKYTLQTIEEHKIIAKKWKYSVSSERKQLFDQYGIRWSSFLQLSYFDPIKFSVFDLMHNIFLGTAYKMMKIWTIETDLISKNQLINIQNIVNNSPLPASIGRIPHKIASSFSGFTSDQWKTWTLIYSTIALRDILPIQDQK</sequence>
<feature type="non-terminal residue" evidence="1">
    <location>
        <position position="190"/>
    </location>
</feature>
<evidence type="ECO:0000313" key="1">
    <source>
        <dbReference type="EMBL" id="CAG8734536.1"/>
    </source>
</evidence>
<reference evidence="1" key="1">
    <citation type="submission" date="2021-06" db="EMBL/GenBank/DDBJ databases">
        <authorList>
            <person name="Kallberg Y."/>
            <person name="Tangrot J."/>
            <person name="Rosling A."/>
        </authorList>
    </citation>
    <scope>NUCLEOTIDE SEQUENCE</scope>
    <source>
        <strain evidence="1">28 12/20/2015</strain>
    </source>
</reference>